<organism evidence="2 3">
    <name type="scientific">Falsiroseomonas bella</name>
    <dbReference type="NCBI Taxonomy" id="2184016"/>
    <lineage>
        <taxon>Bacteria</taxon>
        <taxon>Pseudomonadati</taxon>
        <taxon>Pseudomonadota</taxon>
        <taxon>Alphaproteobacteria</taxon>
        <taxon>Acetobacterales</taxon>
        <taxon>Roseomonadaceae</taxon>
        <taxon>Falsiroseomonas</taxon>
    </lineage>
</organism>
<sequence>MGKASRDKGMRRERALVEIHTKCGIHAERVPLSGASHYQGNGGDIDIYARGRSAPPYTAEVKARGNGSGFRMLASWLAGYDALFLWQDRAAPFVVLPLHVWLELLSLITPPANDTGSVQPEPDADAARLRRRAEAEAGRPVDAIAERAA</sequence>
<keyword evidence="3" id="KW-1185">Reference proteome</keyword>
<gene>
    <name evidence="2" type="ORF">DFH01_23010</name>
</gene>
<reference evidence="3" key="1">
    <citation type="submission" date="2018-05" db="EMBL/GenBank/DDBJ databases">
        <authorList>
            <person name="Du Z."/>
            <person name="Wang X."/>
        </authorList>
    </citation>
    <scope>NUCLEOTIDE SEQUENCE [LARGE SCALE GENOMIC DNA]</scope>
    <source>
        <strain evidence="3">CQN31</strain>
    </source>
</reference>
<dbReference type="EMBL" id="QGNA01000005">
    <property type="protein sequence ID" value="PWS35179.1"/>
    <property type="molecule type" value="Genomic_DNA"/>
</dbReference>
<dbReference type="AlphaFoldDB" id="A0A317FB75"/>
<evidence type="ECO:0000313" key="3">
    <source>
        <dbReference type="Proteomes" id="UP000245765"/>
    </source>
</evidence>
<evidence type="ECO:0000256" key="1">
    <source>
        <dbReference type="SAM" id="MobiDB-lite"/>
    </source>
</evidence>
<dbReference type="OrthoDB" id="7278023at2"/>
<dbReference type="Proteomes" id="UP000245765">
    <property type="component" value="Unassembled WGS sequence"/>
</dbReference>
<comment type="caution">
    <text evidence="2">The sequence shown here is derived from an EMBL/GenBank/DDBJ whole genome shotgun (WGS) entry which is preliminary data.</text>
</comment>
<feature type="compositionally biased region" description="Basic and acidic residues" evidence="1">
    <location>
        <begin position="125"/>
        <end position="149"/>
    </location>
</feature>
<accession>A0A317FB75</accession>
<name>A0A317FB75_9PROT</name>
<proteinExistence type="predicted"/>
<dbReference type="RefSeq" id="WP_109872824.1">
    <property type="nucleotide sequence ID" value="NZ_QGNA01000005.1"/>
</dbReference>
<evidence type="ECO:0000313" key="2">
    <source>
        <dbReference type="EMBL" id="PWS35179.1"/>
    </source>
</evidence>
<protein>
    <submittedName>
        <fullName evidence="2">Uncharacterized protein</fullName>
    </submittedName>
</protein>
<feature type="region of interest" description="Disordered" evidence="1">
    <location>
        <begin position="112"/>
        <end position="149"/>
    </location>
</feature>